<evidence type="ECO:0000313" key="10">
    <source>
        <dbReference type="Proteomes" id="UP000597459"/>
    </source>
</evidence>
<dbReference type="RefSeq" id="WP_166315332.1">
    <property type="nucleotide sequence ID" value="NZ_WOTH01000015.1"/>
</dbReference>
<evidence type="ECO:0000256" key="7">
    <source>
        <dbReference type="SAM" id="MobiDB-lite"/>
    </source>
</evidence>
<evidence type="ECO:0000256" key="3">
    <source>
        <dbReference type="ARBA" id="ARBA00022692"/>
    </source>
</evidence>
<organism evidence="9 10">
    <name type="scientific">Acetobacter estunensis</name>
    <dbReference type="NCBI Taxonomy" id="104097"/>
    <lineage>
        <taxon>Bacteria</taxon>
        <taxon>Pseudomonadati</taxon>
        <taxon>Pseudomonadota</taxon>
        <taxon>Alphaproteobacteria</taxon>
        <taxon>Acetobacterales</taxon>
        <taxon>Acetobacteraceae</taxon>
        <taxon>Acetobacter</taxon>
    </lineage>
</organism>
<keyword evidence="4 8" id="KW-1133">Transmembrane helix</keyword>
<dbReference type="PRINTS" id="PR00783">
    <property type="entry name" value="MINTRINSICP"/>
</dbReference>
<sequence>MTETRQAAPHVMEDRPLAGHPHPKRPFHWKLYICEMVATAVMMLCGIVSVALLTTPLTSVGRVLAPHPLVQTALCGLFFGLSGTVAAFTPFGRVSGAHLSPSISVAFSLAGRLRFIDLCGYVVAQMAGACLATFFLAELGGIWPFWGRMAHVSSYAATVPFSGVAILWPLMTETLLTLFLVLLVCRLAAHPFLKWFTPWAGGLYFLICNPISAWLSGNSSNLARSFGPALFSDQWGGFWIYVVGPFAGASLATWVLRSNLLGRIDLEEARLVNFGHHGRVPSLWHPGQHFTERSKPSSQCSEENK</sequence>
<name>A0A967B6Y9_9PROT</name>
<dbReference type="GO" id="GO:0005886">
    <property type="term" value="C:plasma membrane"/>
    <property type="evidence" value="ECO:0007669"/>
    <property type="project" value="TreeGrafter"/>
</dbReference>
<comment type="similarity">
    <text evidence="2 6">Belongs to the MIP/aquaporin (TC 1.A.8) family.</text>
</comment>
<feature type="transmembrane region" description="Helical" evidence="8">
    <location>
        <begin position="196"/>
        <end position="215"/>
    </location>
</feature>
<feature type="region of interest" description="Disordered" evidence="7">
    <location>
        <begin position="285"/>
        <end position="305"/>
    </location>
</feature>
<feature type="transmembrane region" description="Helical" evidence="8">
    <location>
        <begin position="118"/>
        <end position="146"/>
    </location>
</feature>
<dbReference type="EMBL" id="WOTH01000015">
    <property type="protein sequence ID" value="NHO54028.1"/>
    <property type="molecule type" value="Genomic_DNA"/>
</dbReference>
<evidence type="ECO:0000256" key="5">
    <source>
        <dbReference type="ARBA" id="ARBA00023136"/>
    </source>
</evidence>
<feature type="transmembrane region" description="Helical" evidence="8">
    <location>
        <begin position="31"/>
        <end position="57"/>
    </location>
</feature>
<dbReference type="GO" id="GO:0015250">
    <property type="term" value="F:water channel activity"/>
    <property type="evidence" value="ECO:0007669"/>
    <property type="project" value="TreeGrafter"/>
</dbReference>
<dbReference type="InterPro" id="IPR034294">
    <property type="entry name" value="Aquaporin_transptr"/>
</dbReference>
<keyword evidence="3 6" id="KW-0812">Transmembrane</keyword>
<protein>
    <submittedName>
        <fullName evidence="9">Porin</fullName>
    </submittedName>
</protein>
<keyword evidence="10" id="KW-1185">Reference proteome</keyword>
<reference evidence="9" key="1">
    <citation type="submission" date="2019-11" db="EMBL/GenBank/DDBJ databases">
        <title>Description of new Acetobacter species.</title>
        <authorList>
            <person name="Cleenwerck I."/>
            <person name="Sombolestani A.S."/>
        </authorList>
    </citation>
    <scope>NUCLEOTIDE SEQUENCE</scope>
    <source>
        <strain evidence="9">LMG 1626</strain>
    </source>
</reference>
<evidence type="ECO:0000256" key="4">
    <source>
        <dbReference type="ARBA" id="ARBA00022989"/>
    </source>
</evidence>
<feature type="transmembrane region" description="Helical" evidence="8">
    <location>
        <begin position="69"/>
        <end position="91"/>
    </location>
</feature>
<accession>A0A967B6Y9</accession>
<feature type="transmembrane region" description="Helical" evidence="8">
    <location>
        <begin position="235"/>
        <end position="256"/>
    </location>
</feature>
<dbReference type="PANTHER" id="PTHR19139:SF199">
    <property type="entry name" value="MIP17260P"/>
    <property type="match status" value="1"/>
</dbReference>
<evidence type="ECO:0000256" key="1">
    <source>
        <dbReference type="ARBA" id="ARBA00004141"/>
    </source>
</evidence>
<dbReference type="PANTHER" id="PTHR19139">
    <property type="entry name" value="AQUAPORIN TRANSPORTER"/>
    <property type="match status" value="1"/>
</dbReference>
<evidence type="ECO:0000313" key="9">
    <source>
        <dbReference type="EMBL" id="NHO54028.1"/>
    </source>
</evidence>
<keyword evidence="5 8" id="KW-0472">Membrane</keyword>
<keyword evidence="6" id="KW-0813">Transport</keyword>
<evidence type="ECO:0000256" key="8">
    <source>
        <dbReference type="SAM" id="Phobius"/>
    </source>
</evidence>
<dbReference type="SUPFAM" id="SSF81338">
    <property type="entry name" value="Aquaporin-like"/>
    <property type="match status" value="1"/>
</dbReference>
<comment type="subcellular location">
    <subcellularLocation>
        <location evidence="1">Membrane</location>
        <topology evidence="1">Multi-pass membrane protein</topology>
    </subcellularLocation>
</comment>
<dbReference type="Pfam" id="PF00230">
    <property type="entry name" value="MIP"/>
    <property type="match status" value="1"/>
</dbReference>
<dbReference type="InterPro" id="IPR023271">
    <property type="entry name" value="Aquaporin-like"/>
</dbReference>
<comment type="caution">
    <text evidence="9">The sequence shown here is derived from an EMBL/GenBank/DDBJ whole genome shotgun (WGS) entry which is preliminary data.</text>
</comment>
<dbReference type="InterPro" id="IPR000425">
    <property type="entry name" value="MIP"/>
</dbReference>
<feature type="compositionally biased region" description="Polar residues" evidence="7">
    <location>
        <begin position="296"/>
        <end position="305"/>
    </location>
</feature>
<dbReference type="Gene3D" id="1.20.1080.10">
    <property type="entry name" value="Glycerol uptake facilitator protein"/>
    <property type="match status" value="1"/>
</dbReference>
<gene>
    <name evidence="9" type="ORF">GOB87_08670</name>
</gene>
<evidence type="ECO:0000256" key="6">
    <source>
        <dbReference type="RuleBase" id="RU000477"/>
    </source>
</evidence>
<feature type="transmembrane region" description="Helical" evidence="8">
    <location>
        <begin position="166"/>
        <end position="189"/>
    </location>
</feature>
<dbReference type="AlphaFoldDB" id="A0A967B6Y9"/>
<evidence type="ECO:0000256" key="2">
    <source>
        <dbReference type="ARBA" id="ARBA00006175"/>
    </source>
</evidence>
<proteinExistence type="inferred from homology"/>
<dbReference type="Proteomes" id="UP000597459">
    <property type="component" value="Unassembled WGS sequence"/>
</dbReference>